<reference evidence="1 2" key="1">
    <citation type="submission" date="2018-12" db="EMBL/GenBank/DDBJ databases">
        <authorList>
            <consortium name="Pathogen Informatics"/>
        </authorList>
    </citation>
    <scope>NUCLEOTIDE SEQUENCE [LARGE SCALE GENOMIC DNA]</scope>
    <source>
        <strain evidence="1 2">NCTC10783</strain>
    </source>
</reference>
<name>A0A3S4MZU1_PSEFL</name>
<dbReference type="Proteomes" id="UP000278078">
    <property type="component" value="Chromosome"/>
</dbReference>
<organism evidence="1 2">
    <name type="scientific">Pseudomonas fluorescens</name>
    <dbReference type="NCBI Taxonomy" id="294"/>
    <lineage>
        <taxon>Bacteria</taxon>
        <taxon>Pseudomonadati</taxon>
        <taxon>Pseudomonadota</taxon>
        <taxon>Gammaproteobacteria</taxon>
        <taxon>Pseudomonadales</taxon>
        <taxon>Pseudomonadaceae</taxon>
        <taxon>Pseudomonas</taxon>
    </lineage>
</organism>
<protein>
    <submittedName>
        <fullName evidence="1">Uncharacterized protein</fullName>
    </submittedName>
</protein>
<accession>A0A3S4MZU1</accession>
<gene>
    <name evidence="1" type="ORF">NCTC10783_04287</name>
</gene>
<evidence type="ECO:0000313" key="1">
    <source>
        <dbReference type="EMBL" id="VEE48374.1"/>
    </source>
</evidence>
<evidence type="ECO:0000313" key="2">
    <source>
        <dbReference type="Proteomes" id="UP000278078"/>
    </source>
</evidence>
<sequence length="39" mass="4564">MKNLFAAIGLIVVLKKGYELYCEYNELKREKEARQSPSM</sequence>
<dbReference type="AlphaFoldDB" id="A0A3S4MZU1"/>
<dbReference type="EMBL" id="LR134300">
    <property type="protein sequence ID" value="VEE48374.1"/>
    <property type="molecule type" value="Genomic_DNA"/>
</dbReference>
<proteinExistence type="predicted"/>